<reference evidence="2" key="2">
    <citation type="submission" date="2015-01" db="EMBL/GenBank/DDBJ databases">
        <title>Evolutionary Origins and Diversification of the Mycorrhizal Mutualists.</title>
        <authorList>
            <consortium name="DOE Joint Genome Institute"/>
            <consortium name="Mycorrhizal Genomics Consortium"/>
            <person name="Kohler A."/>
            <person name="Kuo A."/>
            <person name="Nagy L.G."/>
            <person name="Floudas D."/>
            <person name="Copeland A."/>
            <person name="Barry K.W."/>
            <person name="Cichocki N."/>
            <person name="Veneault-Fourrey C."/>
            <person name="LaButti K."/>
            <person name="Lindquist E.A."/>
            <person name="Lipzen A."/>
            <person name="Lundell T."/>
            <person name="Morin E."/>
            <person name="Murat C."/>
            <person name="Riley R."/>
            <person name="Ohm R."/>
            <person name="Sun H."/>
            <person name="Tunlid A."/>
            <person name="Henrissat B."/>
            <person name="Grigoriev I.V."/>
            <person name="Hibbett D.S."/>
            <person name="Martin F."/>
        </authorList>
    </citation>
    <scope>NUCLEOTIDE SEQUENCE [LARGE SCALE GENOMIC DNA]</scope>
    <source>
        <strain evidence="2">MUT 4182</strain>
    </source>
</reference>
<reference evidence="1 2" key="1">
    <citation type="submission" date="2014-04" db="EMBL/GenBank/DDBJ databases">
        <authorList>
            <consortium name="DOE Joint Genome Institute"/>
            <person name="Kuo A."/>
            <person name="Girlanda M."/>
            <person name="Perotto S."/>
            <person name="Kohler A."/>
            <person name="Nagy L.G."/>
            <person name="Floudas D."/>
            <person name="Copeland A."/>
            <person name="Barry K.W."/>
            <person name="Cichocki N."/>
            <person name="Veneault-Fourrey C."/>
            <person name="LaButti K."/>
            <person name="Lindquist E.A."/>
            <person name="Lipzen A."/>
            <person name="Lundell T."/>
            <person name="Morin E."/>
            <person name="Murat C."/>
            <person name="Sun H."/>
            <person name="Tunlid A."/>
            <person name="Henrissat B."/>
            <person name="Grigoriev I.V."/>
            <person name="Hibbett D.S."/>
            <person name="Martin F."/>
            <person name="Nordberg H.P."/>
            <person name="Cantor M.N."/>
            <person name="Hua S.X."/>
        </authorList>
    </citation>
    <scope>NUCLEOTIDE SEQUENCE [LARGE SCALE GENOMIC DNA]</scope>
    <source>
        <strain evidence="1 2">MUT 4182</strain>
    </source>
</reference>
<evidence type="ECO:0000313" key="2">
    <source>
        <dbReference type="Proteomes" id="UP000054248"/>
    </source>
</evidence>
<proteinExistence type="predicted"/>
<evidence type="ECO:0000313" key="1">
    <source>
        <dbReference type="EMBL" id="KIO26793.1"/>
    </source>
</evidence>
<name>A0A0C3KZG9_9AGAM</name>
<organism evidence="1 2">
    <name type="scientific">Tulasnella calospora MUT 4182</name>
    <dbReference type="NCBI Taxonomy" id="1051891"/>
    <lineage>
        <taxon>Eukaryota</taxon>
        <taxon>Fungi</taxon>
        <taxon>Dikarya</taxon>
        <taxon>Basidiomycota</taxon>
        <taxon>Agaricomycotina</taxon>
        <taxon>Agaricomycetes</taxon>
        <taxon>Cantharellales</taxon>
        <taxon>Tulasnellaceae</taxon>
        <taxon>Tulasnella</taxon>
    </lineage>
</organism>
<dbReference type="HOGENOM" id="CLU_2005586_0_0_1"/>
<dbReference type="AlphaFoldDB" id="A0A0C3KZG9"/>
<keyword evidence="2" id="KW-1185">Reference proteome</keyword>
<protein>
    <submittedName>
        <fullName evidence="1">Uncharacterized protein</fullName>
    </submittedName>
</protein>
<sequence length="124" mass="13825">MARRVVSRYASPALHHPVTFAHPFLRFSAFLTAFLPPFQSALLWGFISYLRSVCLCLVVTLASPCPPRIQVPSTSHPHPHIPSHNSLTPPFTPKWGALLCACRLMLYLSVVPVFSVCNVDEDEQ</sequence>
<gene>
    <name evidence="1" type="ORF">M407DRAFT_197562</name>
</gene>
<accession>A0A0C3KZG9</accession>
<dbReference type="Proteomes" id="UP000054248">
    <property type="component" value="Unassembled WGS sequence"/>
</dbReference>
<dbReference type="EMBL" id="KN823019">
    <property type="protein sequence ID" value="KIO26793.1"/>
    <property type="molecule type" value="Genomic_DNA"/>
</dbReference>